<dbReference type="GO" id="GO:0032259">
    <property type="term" value="P:methylation"/>
    <property type="evidence" value="ECO:0007669"/>
    <property type="project" value="UniProtKB-KW"/>
</dbReference>
<dbReference type="Gene3D" id="3.40.50.150">
    <property type="entry name" value="Vaccinia Virus protein VP39"/>
    <property type="match status" value="1"/>
</dbReference>
<name>A0AAE0ID88_9PEZI</name>
<reference evidence="3" key="1">
    <citation type="journal article" date="2023" name="Mol. Phylogenet. Evol.">
        <title>Genome-scale phylogeny and comparative genomics of the fungal order Sordariales.</title>
        <authorList>
            <person name="Hensen N."/>
            <person name="Bonometti L."/>
            <person name="Westerberg I."/>
            <person name="Brannstrom I.O."/>
            <person name="Guillou S."/>
            <person name="Cros-Aarteil S."/>
            <person name="Calhoun S."/>
            <person name="Haridas S."/>
            <person name="Kuo A."/>
            <person name="Mondo S."/>
            <person name="Pangilinan J."/>
            <person name="Riley R."/>
            <person name="LaButti K."/>
            <person name="Andreopoulos B."/>
            <person name="Lipzen A."/>
            <person name="Chen C."/>
            <person name="Yan M."/>
            <person name="Daum C."/>
            <person name="Ng V."/>
            <person name="Clum A."/>
            <person name="Steindorff A."/>
            <person name="Ohm R.A."/>
            <person name="Martin F."/>
            <person name="Silar P."/>
            <person name="Natvig D.O."/>
            <person name="Lalanne C."/>
            <person name="Gautier V."/>
            <person name="Ament-Velasquez S.L."/>
            <person name="Kruys A."/>
            <person name="Hutchinson M.I."/>
            <person name="Powell A.J."/>
            <person name="Barry K."/>
            <person name="Miller A.N."/>
            <person name="Grigoriev I.V."/>
            <person name="Debuchy R."/>
            <person name="Gladieux P."/>
            <person name="Hiltunen Thoren M."/>
            <person name="Johannesson H."/>
        </authorList>
    </citation>
    <scope>NUCLEOTIDE SEQUENCE</scope>
    <source>
        <strain evidence="3">CBS 118394</strain>
    </source>
</reference>
<dbReference type="Pfam" id="PF13649">
    <property type="entry name" value="Methyltransf_25"/>
    <property type="match status" value="1"/>
</dbReference>
<evidence type="ECO:0000313" key="3">
    <source>
        <dbReference type="EMBL" id="KAK3323023.1"/>
    </source>
</evidence>
<dbReference type="EMBL" id="JAUEDM010000003">
    <property type="protein sequence ID" value="KAK3323023.1"/>
    <property type="molecule type" value="Genomic_DNA"/>
</dbReference>
<accession>A0AAE0ID88</accession>
<proteinExistence type="inferred from homology"/>
<keyword evidence="3" id="KW-0808">Transferase</keyword>
<sequence>MNTQVAQEYDTQGDRFSEYITEFPFGNLEDELFLSALLSEDITGQTVLDLGGGTGTKAREAIAAGAARVDVLDISVEMMRSGQAETAAALGEEKASLITWHAADISKDMSHLPIDKPGSYDLVIIGWAFDHAHDLAEYEGMWRNAAAYLRPGGRFVGVRVGDPRSATWDGRYGTKTSAFVERPEEGVLRYRYAILLEPPLEFEASSLKVSMAGSTEIAERYGFGDFRDVNPAEAALVKARPDFWRPFVENPGFVVFQATKMREG</sequence>
<dbReference type="PANTHER" id="PTHR43591">
    <property type="entry name" value="METHYLTRANSFERASE"/>
    <property type="match status" value="1"/>
</dbReference>
<protein>
    <submittedName>
        <fullName evidence="3">S-adenosyl-L-methionine-dependent methyltransferase</fullName>
    </submittedName>
</protein>
<evidence type="ECO:0000313" key="4">
    <source>
        <dbReference type="Proteomes" id="UP001283341"/>
    </source>
</evidence>
<keyword evidence="3" id="KW-0489">Methyltransferase</keyword>
<dbReference type="AlphaFoldDB" id="A0AAE0ID88"/>
<reference evidence="3" key="2">
    <citation type="submission" date="2023-06" db="EMBL/GenBank/DDBJ databases">
        <authorList>
            <consortium name="Lawrence Berkeley National Laboratory"/>
            <person name="Haridas S."/>
            <person name="Hensen N."/>
            <person name="Bonometti L."/>
            <person name="Westerberg I."/>
            <person name="Brannstrom I.O."/>
            <person name="Guillou S."/>
            <person name="Cros-Aarteil S."/>
            <person name="Calhoun S."/>
            <person name="Kuo A."/>
            <person name="Mondo S."/>
            <person name="Pangilinan J."/>
            <person name="Riley R."/>
            <person name="Labutti K."/>
            <person name="Andreopoulos B."/>
            <person name="Lipzen A."/>
            <person name="Chen C."/>
            <person name="Yanf M."/>
            <person name="Daum C."/>
            <person name="Ng V."/>
            <person name="Clum A."/>
            <person name="Steindorff A."/>
            <person name="Ohm R."/>
            <person name="Martin F."/>
            <person name="Silar P."/>
            <person name="Natvig D."/>
            <person name="Lalanne C."/>
            <person name="Gautier V."/>
            <person name="Ament-Velasquez S.L."/>
            <person name="Kruys A."/>
            <person name="Hutchinson M.I."/>
            <person name="Powell A.J."/>
            <person name="Barry K."/>
            <person name="Miller A.N."/>
            <person name="Grigoriev I.V."/>
            <person name="Debuchy R."/>
            <person name="Gladieux P."/>
            <person name="Thoren M.H."/>
            <person name="Johannesson H."/>
        </authorList>
    </citation>
    <scope>NUCLEOTIDE SEQUENCE</scope>
    <source>
        <strain evidence="3">CBS 118394</strain>
    </source>
</reference>
<feature type="domain" description="Methyltransferase" evidence="2">
    <location>
        <begin position="47"/>
        <end position="153"/>
    </location>
</feature>
<evidence type="ECO:0000259" key="2">
    <source>
        <dbReference type="Pfam" id="PF13649"/>
    </source>
</evidence>
<dbReference type="GO" id="GO:0008168">
    <property type="term" value="F:methyltransferase activity"/>
    <property type="evidence" value="ECO:0007669"/>
    <property type="project" value="UniProtKB-KW"/>
</dbReference>
<keyword evidence="4" id="KW-1185">Reference proteome</keyword>
<comment type="similarity">
    <text evidence="1">Belongs to the methyltransferase superfamily. LaeA methyltransferase family.</text>
</comment>
<dbReference type="InterPro" id="IPR029063">
    <property type="entry name" value="SAM-dependent_MTases_sf"/>
</dbReference>
<dbReference type="PANTHER" id="PTHR43591:SF24">
    <property type="entry name" value="2-METHOXY-6-POLYPRENYL-1,4-BENZOQUINOL METHYLASE, MITOCHONDRIAL"/>
    <property type="match status" value="1"/>
</dbReference>
<comment type="caution">
    <text evidence="3">The sequence shown here is derived from an EMBL/GenBank/DDBJ whole genome shotgun (WGS) entry which is preliminary data.</text>
</comment>
<organism evidence="3 4">
    <name type="scientific">Apodospora peruviana</name>
    <dbReference type="NCBI Taxonomy" id="516989"/>
    <lineage>
        <taxon>Eukaryota</taxon>
        <taxon>Fungi</taxon>
        <taxon>Dikarya</taxon>
        <taxon>Ascomycota</taxon>
        <taxon>Pezizomycotina</taxon>
        <taxon>Sordariomycetes</taxon>
        <taxon>Sordariomycetidae</taxon>
        <taxon>Sordariales</taxon>
        <taxon>Lasiosphaeriaceae</taxon>
        <taxon>Apodospora</taxon>
    </lineage>
</organism>
<dbReference type="SUPFAM" id="SSF53335">
    <property type="entry name" value="S-adenosyl-L-methionine-dependent methyltransferases"/>
    <property type="match status" value="1"/>
</dbReference>
<dbReference type="InterPro" id="IPR041698">
    <property type="entry name" value="Methyltransf_25"/>
</dbReference>
<gene>
    <name evidence="3" type="ORF">B0H66DRAFT_555674</name>
</gene>
<dbReference type="Proteomes" id="UP001283341">
    <property type="component" value="Unassembled WGS sequence"/>
</dbReference>
<dbReference type="CDD" id="cd02440">
    <property type="entry name" value="AdoMet_MTases"/>
    <property type="match status" value="1"/>
</dbReference>
<evidence type="ECO:0000256" key="1">
    <source>
        <dbReference type="ARBA" id="ARBA00038158"/>
    </source>
</evidence>